<reference evidence="1" key="2">
    <citation type="submission" date="2020-11" db="EMBL/GenBank/DDBJ databases">
        <authorList>
            <person name="McCartney M.A."/>
            <person name="Auch B."/>
            <person name="Kono T."/>
            <person name="Mallez S."/>
            <person name="Becker A."/>
            <person name="Gohl D.M."/>
            <person name="Silverstein K.A.T."/>
            <person name="Koren S."/>
            <person name="Bechman K.B."/>
            <person name="Herman A."/>
            <person name="Abrahante J.E."/>
            <person name="Garbe J."/>
        </authorList>
    </citation>
    <scope>NUCLEOTIDE SEQUENCE</scope>
    <source>
        <strain evidence="1">Duluth1</strain>
        <tissue evidence="1">Whole animal</tissue>
    </source>
</reference>
<reference evidence="1" key="1">
    <citation type="journal article" date="2019" name="bioRxiv">
        <title>The Genome of the Zebra Mussel, Dreissena polymorpha: A Resource for Invasive Species Research.</title>
        <authorList>
            <person name="McCartney M.A."/>
            <person name="Auch B."/>
            <person name="Kono T."/>
            <person name="Mallez S."/>
            <person name="Zhang Y."/>
            <person name="Obille A."/>
            <person name="Becker A."/>
            <person name="Abrahante J.E."/>
            <person name="Garbe J."/>
            <person name="Badalamenti J.P."/>
            <person name="Herman A."/>
            <person name="Mangelson H."/>
            <person name="Liachko I."/>
            <person name="Sullivan S."/>
            <person name="Sone E.D."/>
            <person name="Koren S."/>
            <person name="Silverstein K.A.T."/>
            <person name="Beckman K.B."/>
            <person name="Gohl D.M."/>
        </authorList>
    </citation>
    <scope>NUCLEOTIDE SEQUENCE</scope>
    <source>
        <strain evidence="1">Duluth1</strain>
        <tissue evidence="1">Whole animal</tissue>
    </source>
</reference>
<accession>A0A9D4BLS3</accession>
<name>A0A9D4BLS3_DREPO</name>
<dbReference type="EMBL" id="JAIWYP010000016">
    <property type="protein sequence ID" value="KAH3697808.1"/>
    <property type="molecule type" value="Genomic_DNA"/>
</dbReference>
<dbReference type="AlphaFoldDB" id="A0A9D4BLS3"/>
<dbReference type="Proteomes" id="UP000828390">
    <property type="component" value="Unassembled WGS sequence"/>
</dbReference>
<keyword evidence="2" id="KW-1185">Reference proteome</keyword>
<proteinExistence type="predicted"/>
<evidence type="ECO:0000313" key="1">
    <source>
        <dbReference type="EMBL" id="KAH3697808.1"/>
    </source>
</evidence>
<sequence>MKLKNNKKLLVSSFYMPHRNMSDEKELRKSIQLAMSDKERLTTIAGDFNWPDID</sequence>
<organism evidence="1 2">
    <name type="scientific">Dreissena polymorpha</name>
    <name type="common">Zebra mussel</name>
    <name type="synonym">Mytilus polymorpha</name>
    <dbReference type="NCBI Taxonomy" id="45954"/>
    <lineage>
        <taxon>Eukaryota</taxon>
        <taxon>Metazoa</taxon>
        <taxon>Spiralia</taxon>
        <taxon>Lophotrochozoa</taxon>
        <taxon>Mollusca</taxon>
        <taxon>Bivalvia</taxon>
        <taxon>Autobranchia</taxon>
        <taxon>Heteroconchia</taxon>
        <taxon>Euheterodonta</taxon>
        <taxon>Imparidentia</taxon>
        <taxon>Neoheterodontei</taxon>
        <taxon>Myida</taxon>
        <taxon>Dreissenoidea</taxon>
        <taxon>Dreissenidae</taxon>
        <taxon>Dreissena</taxon>
    </lineage>
</organism>
<comment type="caution">
    <text evidence="1">The sequence shown here is derived from an EMBL/GenBank/DDBJ whole genome shotgun (WGS) entry which is preliminary data.</text>
</comment>
<gene>
    <name evidence="1" type="ORF">DPMN_085318</name>
</gene>
<evidence type="ECO:0008006" key="3">
    <source>
        <dbReference type="Google" id="ProtNLM"/>
    </source>
</evidence>
<evidence type="ECO:0000313" key="2">
    <source>
        <dbReference type="Proteomes" id="UP000828390"/>
    </source>
</evidence>
<protein>
    <recommendedName>
        <fullName evidence="3">Endonuclease/exonuclease/phosphatase domain-containing protein</fullName>
    </recommendedName>
</protein>